<feature type="transmembrane region" description="Helical" evidence="1">
    <location>
        <begin position="185"/>
        <end position="205"/>
    </location>
</feature>
<protein>
    <submittedName>
        <fullName evidence="2">Uncharacterized protein</fullName>
    </submittedName>
</protein>
<dbReference type="RefSeq" id="WP_230065953.1">
    <property type="nucleotide sequence ID" value="NZ_BAABLL010000010.1"/>
</dbReference>
<dbReference type="Proteomes" id="UP001595773">
    <property type="component" value="Unassembled WGS sequence"/>
</dbReference>
<feature type="transmembrane region" description="Helical" evidence="1">
    <location>
        <begin position="291"/>
        <end position="311"/>
    </location>
</feature>
<keyword evidence="1" id="KW-1133">Transmembrane helix</keyword>
<evidence type="ECO:0000313" key="2">
    <source>
        <dbReference type="EMBL" id="MFC4266815.1"/>
    </source>
</evidence>
<sequence>MTNNEFRIILLGAIALAVGVNAFFFFRWSPRSLVAAWTLVLFLVPIWVGVQAGIFYSAITVMTLMIIATSTLRNFHLSIVDVLIISFTFLVIILWMFGWILWGHLVIVLFGWIVPYAGGRLISSRVGLPWIYSALAIGTVIASLLAVVEFLSGVNIFVGIHANNALFNVWHDLQYRGGLLRVEGAFGHSIALGACLAMGSVFVLVARWPVWLRALSLLLVMVAVGMTFSRIGVIGIAITIVVALIALGPQIPANVRKIVTVMTIVVATIGVPLLLDVFSSAGQEASGSAEYRSSLFSLFSSVSLLGITPTWTVSPNGQTYYGGFQSIDSEMILTALRLGLVPLVLVIAALACCVISVLRGRGTPSSVAIIGMIPGFATVALITQYATFVWFLAGLAVASHALTPGRTANSVHIKDRIAVSSWKRKDQAWLP</sequence>
<dbReference type="EMBL" id="JBHSCQ010000022">
    <property type="protein sequence ID" value="MFC4266815.1"/>
    <property type="molecule type" value="Genomic_DNA"/>
</dbReference>
<feature type="transmembrane region" description="Helical" evidence="1">
    <location>
        <begin position="258"/>
        <end position="279"/>
    </location>
</feature>
<comment type="caution">
    <text evidence="2">The sequence shown here is derived from an EMBL/GenBank/DDBJ whole genome shotgun (WGS) entry which is preliminary data.</text>
</comment>
<feature type="transmembrane region" description="Helical" evidence="1">
    <location>
        <begin position="217"/>
        <end position="246"/>
    </location>
</feature>
<keyword evidence="1" id="KW-0472">Membrane</keyword>
<accession>A0ABV8R4B4</accession>
<feature type="transmembrane region" description="Helical" evidence="1">
    <location>
        <begin position="103"/>
        <end position="122"/>
    </location>
</feature>
<reference evidence="3" key="1">
    <citation type="journal article" date="2019" name="Int. J. Syst. Evol. Microbiol.">
        <title>The Global Catalogue of Microorganisms (GCM) 10K type strain sequencing project: providing services to taxonomists for standard genome sequencing and annotation.</title>
        <authorList>
            <consortium name="The Broad Institute Genomics Platform"/>
            <consortium name="The Broad Institute Genome Sequencing Center for Infectious Disease"/>
            <person name="Wu L."/>
            <person name="Ma J."/>
        </authorList>
    </citation>
    <scope>NUCLEOTIDE SEQUENCE [LARGE SCALE GENOMIC DNA]</scope>
    <source>
        <strain evidence="3">CGMCC 1.10698</strain>
    </source>
</reference>
<name>A0ABV8R4B4_9MICC</name>
<keyword evidence="1" id="KW-0812">Transmembrane</keyword>
<evidence type="ECO:0000313" key="3">
    <source>
        <dbReference type="Proteomes" id="UP001595773"/>
    </source>
</evidence>
<feature type="transmembrane region" description="Helical" evidence="1">
    <location>
        <begin position="331"/>
        <end position="355"/>
    </location>
</feature>
<feature type="transmembrane region" description="Helical" evidence="1">
    <location>
        <begin position="367"/>
        <end position="393"/>
    </location>
</feature>
<proteinExistence type="predicted"/>
<evidence type="ECO:0000256" key="1">
    <source>
        <dbReference type="SAM" id="Phobius"/>
    </source>
</evidence>
<keyword evidence="3" id="KW-1185">Reference proteome</keyword>
<feature type="transmembrane region" description="Helical" evidence="1">
    <location>
        <begin position="79"/>
        <end position="97"/>
    </location>
</feature>
<organism evidence="2 3">
    <name type="scientific">Arthrobacter cryoconiti</name>
    <dbReference type="NCBI Taxonomy" id="748907"/>
    <lineage>
        <taxon>Bacteria</taxon>
        <taxon>Bacillati</taxon>
        <taxon>Actinomycetota</taxon>
        <taxon>Actinomycetes</taxon>
        <taxon>Micrococcales</taxon>
        <taxon>Micrococcaceae</taxon>
        <taxon>Arthrobacter</taxon>
    </lineage>
</organism>
<feature type="transmembrane region" description="Helical" evidence="1">
    <location>
        <begin position="6"/>
        <end position="26"/>
    </location>
</feature>
<feature type="transmembrane region" description="Helical" evidence="1">
    <location>
        <begin position="134"/>
        <end position="160"/>
    </location>
</feature>
<gene>
    <name evidence="2" type="ORF">ACFOW9_14490</name>
</gene>